<gene>
    <name evidence="1" type="ORF">DFH08DRAFT_823325</name>
</gene>
<dbReference type="Proteomes" id="UP001218218">
    <property type="component" value="Unassembled WGS sequence"/>
</dbReference>
<dbReference type="AlphaFoldDB" id="A0AAD7EBG4"/>
<evidence type="ECO:0000313" key="2">
    <source>
        <dbReference type="Proteomes" id="UP001218218"/>
    </source>
</evidence>
<protein>
    <submittedName>
        <fullName evidence="1">Uncharacterized protein</fullName>
    </submittedName>
</protein>
<dbReference type="InterPro" id="IPR036537">
    <property type="entry name" value="Adaptor_Cbl_N_dom_sf"/>
</dbReference>
<keyword evidence="2" id="KW-1185">Reference proteome</keyword>
<organism evidence="1 2">
    <name type="scientific">Mycena albidolilacea</name>
    <dbReference type="NCBI Taxonomy" id="1033008"/>
    <lineage>
        <taxon>Eukaryota</taxon>
        <taxon>Fungi</taxon>
        <taxon>Dikarya</taxon>
        <taxon>Basidiomycota</taxon>
        <taxon>Agaricomycotina</taxon>
        <taxon>Agaricomycetes</taxon>
        <taxon>Agaricomycetidae</taxon>
        <taxon>Agaricales</taxon>
        <taxon>Marasmiineae</taxon>
        <taxon>Mycenaceae</taxon>
        <taxon>Mycena</taxon>
    </lineage>
</organism>
<proteinExistence type="predicted"/>
<reference evidence="1" key="1">
    <citation type="submission" date="2023-03" db="EMBL/GenBank/DDBJ databases">
        <title>Massive genome expansion in bonnet fungi (Mycena s.s.) driven by repeated elements and novel gene families across ecological guilds.</title>
        <authorList>
            <consortium name="Lawrence Berkeley National Laboratory"/>
            <person name="Harder C.B."/>
            <person name="Miyauchi S."/>
            <person name="Viragh M."/>
            <person name="Kuo A."/>
            <person name="Thoen E."/>
            <person name="Andreopoulos B."/>
            <person name="Lu D."/>
            <person name="Skrede I."/>
            <person name="Drula E."/>
            <person name="Henrissat B."/>
            <person name="Morin E."/>
            <person name="Kohler A."/>
            <person name="Barry K."/>
            <person name="LaButti K."/>
            <person name="Morin E."/>
            <person name="Salamov A."/>
            <person name="Lipzen A."/>
            <person name="Mereny Z."/>
            <person name="Hegedus B."/>
            <person name="Baldrian P."/>
            <person name="Stursova M."/>
            <person name="Weitz H."/>
            <person name="Taylor A."/>
            <person name="Grigoriev I.V."/>
            <person name="Nagy L.G."/>
            <person name="Martin F."/>
            <person name="Kauserud H."/>
        </authorList>
    </citation>
    <scope>NUCLEOTIDE SEQUENCE</scope>
    <source>
        <strain evidence="1">CBHHK002</strain>
    </source>
</reference>
<evidence type="ECO:0000313" key="1">
    <source>
        <dbReference type="EMBL" id="KAJ7310048.1"/>
    </source>
</evidence>
<dbReference type="Gene3D" id="1.20.930.20">
    <property type="entry name" value="Adaptor protein Cbl, N-terminal domain"/>
    <property type="match status" value="1"/>
</dbReference>
<dbReference type="EMBL" id="JARIHO010000080">
    <property type="protein sequence ID" value="KAJ7310048.1"/>
    <property type="molecule type" value="Genomic_DNA"/>
</dbReference>
<dbReference type="InterPro" id="IPR059179">
    <property type="entry name" value="MLKL-like_MCAfunc"/>
</dbReference>
<name>A0AAD7EBG4_9AGAR</name>
<accession>A0AAD7EBG4</accession>
<sequence>MPRQPKIDLINIATYLTPAVTLLTELNDAFGPPFVQPIANTIQGLMKMVQTVKRSKNECSHLVENIPEILYTIIDLHLKSETVGSLPPAMLDNIGTFMETLHKVYKYLEAQQDGNMIKHVHLFRNNELKSLLKDCHAGLDQAVEVFRITETHTIFNSIGEAKMKASLMHQELLKLIQTLSDTTISSEASSVCKVVPFVNLILHKGICGLPKPVAVD</sequence>
<dbReference type="CDD" id="cd21037">
    <property type="entry name" value="MLKL_NTD"/>
    <property type="match status" value="1"/>
</dbReference>
<dbReference type="GO" id="GO:0007166">
    <property type="term" value="P:cell surface receptor signaling pathway"/>
    <property type="evidence" value="ECO:0007669"/>
    <property type="project" value="InterPro"/>
</dbReference>
<comment type="caution">
    <text evidence="1">The sequence shown here is derived from an EMBL/GenBank/DDBJ whole genome shotgun (WGS) entry which is preliminary data.</text>
</comment>